<organism evidence="2 3">
    <name type="scientific">Actinomyces johnsonii F0510</name>
    <dbReference type="NCBI Taxonomy" id="1227262"/>
    <lineage>
        <taxon>Bacteria</taxon>
        <taxon>Bacillati</taxon>
        <taxon>Actinomycetota</taxon>
        <taxon>Actinomycetes</taxon>
        <taxon>Actinomycetales</taxon>
        <taxon>Actinomycetaceae</taxon>
        <taxon>Actinomyces</taxon>
    </lineage>
</organism>
<gene>
    <name evidence="2" type="ORF">HMPREF1549_02273</name>
</gene>
<reference evidence="2 3" key="1">
    <citation type="submission" date="2013-06" db="EMBL/GenBank/DDBJ databases">
        <authorList>
            <person name="Weinstock G."/>
            <person name="Sodergren E."/>
            <person name="Lobos E.A."/>
            <person name="Fulton L."/>
            <person name="Fulton R."/>
            <person name="Courtney L."/>
            <person name="Fronick C."/>
            <person name="O'Laughlin M."/>
            <person name="Godfrey J."/>
            <person name="Wilson R.M."/>
            <person name="Miner T."/>
            <person name="Farmer C."/>
            <person name="Delehaunty K."/>
            <person name="Cordes M."/>
            <person name="Minx P."/>
            <person name="Tomlinson C."/>
            <person name="Chen J."/>
            <person name="Wollam A."/>
            <person name="Pepin K.H."/>
            <person name="Bhonagiri V."/>
            <person name="Zhang X."/>
            <person name="Warren W."/>
            <person name="Mitreva M."/>
            <person name="Mardis E.R."/>
            <person name="Wilson R.K."/>
        </authorList>
    </citation>
    <scope>NUCLEOTIDE SEQUENCE [LARGE SCALE GENOMIC DNA]</scope>
    <source>
        <strain evidence="2 3">F0510</strain>
    </source>
</reference>
<name>U1PP12_9ACTO</name>
<evidence type="ECO:0000313" key="3">
    <source>
        <dbReference type="Proteomes" id="UP000016498"/>
    </source>
</evidence>
<evidence type="ECO:0000313" key="2">
    <source>
        <dbReference type="EMBL" id="ERH17890.1"/>
    </source>
</evidence>
<proteinExistence type="predicted"/>
<protein>
    <submittedName>
        <fullName evidence="2">Uncharacterized protein</fullName>
    </submittedName>
</protein>
<dbReference type="AlphaFoldDB" id="U1PP12"/>
<evidence type="ECO:0000256" key="1">
    <source>
        <dbReference type="SAM" id="MobiDB-lite"/>
    </source>
</evidence>
<dbReference type="Proteomes" id="UP000016498">
    <property type="component" value="Unassembled WGS sequence"/>
</dbReference>
<dbReference type="EMBL" id="AWSD01000250">
    <property type="protein sequence ID" value="ERH17890.1"/>
    <property type="molecule type" value="Genomic_DNA"/>
</dbReference>
<dbReference type="HOGENOM" id="CLU_2857572_0_0_11"/>
<comment type="caution">
    <text evidence="2">The sequence shown here is derived from an EMBL/GenBank/DDBJ whole genome shotgun (WGS) entry which is preliminary data.</text>
</comment>
<accession>U1PP12</accession>
<sequence>MAVPRHLSADRAASGRSCGDRRRTRQSSPPSPHHPMPVTTTLSVFSRFLPVPPSPSTCGSLPRP</sequence>
<feature type="region of interest" description="Disordered" evidence="1">
    <location>
        <begin position="1"/>
        <end position="39"/>
    </location>
</feature>